<reference evidence="1" key="1">
    <citation type="journal article" date="2014" name="Int. J. Syst. Evol. Microbiol.">
        <title>Complete genome sequence of Corynebacterium casei LMG S-19264T (=DSM 44701T), isolated from a smear-ripened cheese.</title>
        <authorList>
            <consortium name="US DOE Joint Genome Institute (JGI-PGF)"/>
            <person name="Walter F."/>
            <person name="Albersmeier A."/>
            <person name="Kalinowski J."/>
            <person name="Ruckert C."/>
        </authorList>
    </citation>
    <scope>NUCLEOTIDE SEQUENCE</scope>
    <source>
        <strain evidence="1">KCTC 42731</strain>
    </source>
</reference>
<proteinExistence type="predicted"/>
<organism evidence="1 2">
    <name type="scientific">Thalassotalea marina</name>
    <dbReference type="NCBI Taxonomy" id="1673741"/>
    <lineage>
        <taxon>Bacteria</taxon>
        <taxon>Pseudomonadati</taxon>
        <taxon>Pseudomonadota</taxon>
        <taxon>Gammaproteobacteria</taxon>
        <taxon>Alteromonadales</taxon>
        <taxon>Colwelliaceae</taxon>
        <taxon>Thalassotalea</taxon>
    </lineage>
</organism>
<dbReference type="RefSeq" id="WP_189772868.1">
    <property type="nucleotide sequence ID" value="NZ_BNCK01000008.1"/>
</dbReference>
<reference evidence="1" key="2">
    <citation type="submission" date="2020-09" db="EMBL/GenBank/DDBJ databases">
        <authorList>
            <person name="Sun Q."/>
            <person name="Kim S."/>
        </authorList>
    </citation>
    <scope>NUCLEOTIDE SEQUENCE</scope>
    <source>
        <strain evidence="1">KCTC 42731</strain>
    </source>
</reference>
<accession>A0A919EN74</accession>
<evidence type="ECO:0000313" key="1">
    <source>
        <dbReference type="EMBL" id="GHG01589.1"/>
    </source>
</evidence>
<comment type="caution">
    <text evidence="1">The sequence shown here is derived from an EMBL/GenBank/DDBJ whole genome shotgun (WGS) entry which is preliminary data.</text>
</comment>
<sequence length="234" mass="26939">MRRGAIFIFMLLGIVGYTYYLTTSHHIKTKQSSSALKLPSATSTLPTTINQTKPQEHSVVATTKQRQNQTKYIEEQEALEQSLKEKVIERLTYNGVSYYQTFKHTGISIIQLDEFHQTLSFDSRSTLVEDKLRVHVNKYAVLGVIDDYNVYCNSYGCEVMVNYNMDAEPTYLAEFESVRLHSITGEPLTVVMTIVEPTSKFMYTFAPFDKPLMYTDNRTFEDLVNSVPYDEEIE</sequence>
<dbReference type="AlphaFoldDB" id="A0A919EN74"/>
<dbReference type="EMBL" id="BNCK01000008">
    <property type="protein sequence ID" value="GHG01589.1"/>
    <property type="molecule type" value="Genomic_DNA"/>
</dbReference>
<gene>
    <name evidence="1" type="ORF">GCM10017161_32920</name>
</gene>
<protein>
    <submittedName>
        <fullName evidence="1">Uncharacterized protein</fullName>
    </submittedName>
</protein>
<keyword evidence="2" id="KW-1185">Reference proteome</keyword>
<dbReference type="Proteomes" id="UP000623842">
    <property type="component" value="Unassembled WGS sequence"/>
</dbReference>
<evidence type="ECO:0000313" key="2">
    <source>
        <dbReference type="Proteomes" id="UP000623842"/>
    </source>
</evidence>
<name>A0A919EN74_9GAMM</name>